<name>A0A5C5WFR0_9BACT</name>
<dbReference type="AlphaFoldDB" id="A0A5C5WFR0"/>
<feature type="region of interest" description="Disordered" evidence="1">
    <location>
        <begin position="83"/>
        <end position="124"/>
    </location>
</feature>
<organism evidence="2 3">
    <name type="scientific">Rubripirellula amarantea</name>
    <dbReference type="NCBI Taxonomy" id="2527999"/>
    <lineage>
        <taxon>Bacteria</taxon>
        <taxon>Pseudomonadati</taxon>
        <taxon>Planctomycetota</taxon>
        <taxon>Planctomycetia</taxon>
        <taxon>Pirellulales</taxon>
        <taxon>Pirellulaceae</taxon>
        <taxon>Rubripirellula</taxon>
    </lineage>
</organism>
<evidence type="ECO:0000256" key="1">
    <source>
        <dbReference type="SAM" id="MobiDB-lite"/>
    </source>
</evidence>
<proteinExistence type="predicted"/>
<accession>A0A5C5WFR0</accession>
<gene>
    <name evidence="2" type="ORF">Pla22_46870</name>
</gene>
<sequence>MLGQSQPVCILRHLPSGILAVLFNKSSANATKRHRLGQKLRSVLAIEAQRSSQSTSMDAQRIVACPIMLSYGPLGDDRQVADGKEGREKTTAFSQTSSSFASQNPPWVGLRTSQNPLPESSPEGADLTNVCCLVLCPRVCFEKNGGNSLVCLIANSHYQRFCRANENHRHTHPLMS</sequence>
<dbReference type="EMBL" id="SJPI01000003">
    <property type="protein sequence ID" value="TWT49490.1"/>
    <property type="molecule type" value="Genomic_DNA"/>
</dbReference>
<reference evidence="2 3" key="1">
    <citation type="submission" date="2019-02" db="EMBL/GenBank/DDBJ databases">
        <title>Deep-cultivation of Planctomycetes and their phenomic and genomic characterization uncovers novel biology.</title>
        <authorList>
            <person name="Wiegand S."/>
            <person name="Jogler M."/>
            <person name="Boedeker C."/>
            <person name="Pinto D."/>
            <person name="Vollmers J."/>
            <person name="Rivas-Marin E."/>
            <person name="Kohn T."/>
            <person name="Peeters S.H."/>
            <person name="Heuer A."/>
            <person name="Rast P."/>
            <person name="Oberbeckmann S."/>
            <person name="Bunk B."/>
            <person name="Jeske O."/>
            <person name="Meyerdierks A."/>
            <person name="Storesund J.E."/>
            <person name="Kallscheuer N."/>
            <person name="Luecker S."/>
            <person name="Lage O.M."/>
            <person name="Pohl T."/>
            <person name="Merkel B.J."/>
            <person name="Hornburger P."/>
            <person name="Mueller R.-W."/>
            <person name="Bruemmer F."/>
            <person name="Labrenz M."/>
            <person name="Spormann A.M."/>
            <person name="Op Den Camp H."/>
            <person name="Overmann J."/>
            <person name="Amann R."/>
            <person name="Jetten M.S.M."/>
            <person name="Mascher T."/>
            <person name="Medema M.H."/>
            <person name="Devos D.P."/>
            <person name="Kaster A.-K."/>
            <person name="Ovreas L."/>
            <person name="Rohde M."/>
            <person name="Galperin M.Y."/>
            <person name="Jogler C."/>
        </authorList>
    </citation>
    <scope>NUCLEOTIDE SEQUENCE [LARGE SCALE GENOMIC DNA]</scope>
    <source>
        <strain evidence="2 3">Pla22</strain>
    </source>
</reference>
<evidence type="ECO:0000313" key="3">
    <source>
        <dbReference type="Proteomes" id="UP000316598"/>
    </source>
</evidence>
<feature type="compositionally biased region" description="Low complexity" evidence="1">
    <location>
        <begin position="91"/>
        <end position="103"/>
    </location>
</feature>
<dbReference type="Proteomes" id="UP000316598">
    <property type="component" value="Unassembled WGS sequence"/>
</dbReference>
<keyword evidence="3" id="KW-1185">Reference proteome</keyword>
<comment type="caution">
    <text evidence="2">The sequence shown here is derived from an EMBL/GenBank/DDBJ whole genome shotgun (WGS) entry which is preliminary data.</text>
</comment>
<evidence type="ECO:0000313" key="2">
    <source>
        <dbReference type="EMBL" id="TWT49490.1"/>
    </source>
</evidence>
<protein>
    <submittedName>
        <fullName evidence="2">Uncharacterized protein</fullName>
    </submittedName>
</protein>